<keyword evidence="2" id="KW-0067">ATP-binding</keyword>
<dbReference type="CDD" id="cd03221">
    <property type="entry name" value="ABCF_EF-3"/>
    <property type="match status" value="2"/>
</dbReference>
<dbReference type="InterPro" id="IPR027417">
    <property type="entry name" value="P-loop_NTPase"/>
</dbReference>
<dbReference type="Pfam" id="PF00005">
    <property type="entry name" value="ABC_tran"/>
    <property type="match status" value="2"/>
</dbReference>
<name>A0A2M7RP21_9BACT</name>
<dbReference type="NCBIfam" id="NF000355">
    <property type="entry name" value="ribo_prot_ABC_F"/>
    <property type="match status" value="1"/>
</dbReference>
<dbReference type="InterPro" id="IPR003593">
    <property type="entry name" value="AAA+_ATPase"/>
</dbReference>
<feature type="domain" description="ABC transporter" evidence="3">
    <location>
        <begin position="329"/>
        <end position="542"/>
    </location>
</feature>
<dbReference type="GO" id="GO:0016887">
    <property type="term" value="F:ATP hydrolysis activity"/>
    <property type="evidence" value="ECO:0007669"/>
    <property type="project" value="InterPro"/>
</dbReference>
<dbReference type="PANTHER" id="PTHR42855:SF2">
    <property type="entry name" value="DRUG RESISTANCE ABC TRANSPORTER,ATP-BINDING PROTEIN"/>
    <property type="match status" value="1"/>
</dbReference>
<dbReference type="Pfam" id="PF12848">
    <property type="entry name" value="ABC_tran_Xtn"/>
    <property type="match status" value="1"/>
</dbReference>
<reference evidence="5" key="1">
    <citation type="submission" date="2017-09" db="EMBL/GenBank/DDBJ databases">
        <title>Depth-based differentiation of microbial function through sediment-hosted aquifers and enrichment of novel symbionts in the deep terrestrial subsurface.</title>
        <authorList>
            <person name="Probst A.J."/>
            <person name="Ladd B."/>
            <person name="Jarett J.K."/>
            <person name="Geller-Mcgrath D.E."/>
            <person name="Sieber C.M.K."/>
            <person name="Emerson J.B."/>
            <person name="Anantharaman K."/>
            <person name="Thomas B.C."/>
            <person name="Malmstrom R."/>
            <person name="Stieglmeier M."/>
            <person name="Klingl A."/>
            <person name="Woyke T."/>
            <person name="Ryan C.M."/>
            <person name="Banfield J.F."/>
        </authorList>
    </citation>
    <scope>NUCLEOTIDE SEQUENCE [LARGE SCALE GENOMIC DNA]</scope>
</reference>
<dbReference type="Gene3D" id="3.40.50.300">
    <property type="entry name" value="P-loop containing nucleotide triphosphate hydrolases"/>
    <property type="match status" value="2"/>
</dbReference>
<evidence type="ECO:0000256" key="2">
    <source>
        <dbReference type="ARBA" id="ARBA00022840"/>
    </source>
</evidence>
<accession>A0A2M7RP21</accession>
<feature type="domain" description="ABC transporter" evidence="3">
    <location>
        <begin position="18"/>
        <end position="236"/>
    </location>
</feature>
<dbReference type="InterPro" id="IPR051309">
    <property type="entry name" value="ABCF_ATPase"/>
</dbReference>
<sequence>MVYIIIAEKKENTEDIMIRIKEISKSYGSLTTLSGVTCFLGSGQKVALIGSNGAGKSTLLKIIAGIEEPDDGKIEIASSVSVGYLPQEIGLVREETIENFLKKFVGINDVEDCSFNHKMKTILTGFGLRDVPLNKRINFLSGGQKSKILLTGILLKGVDVLLLDEPTNNLDLPALIWLEEFLINSRAACLIVSHDQKFLDKVVSKVFELNKETHEFSVYAGGYSDYLEIKMKEIRRQKELYHFQQEELERLRKSISSKKSWAMRGAKQTVSDKDKYCRGMRRDRAGKSAKNAKSIEKRIKQMDIVEKPKERPPLSISLRPQKSEGKHSIVLKNVVAGYKDGFRIGPINLEIPYASRVGIFGQNGAGKSTLLKTIAGDIKPLDGEIAIGPSLIIGNLMQGHENLVLKQTPLQFLSEKTKLSEQAIYNLLSKFFFEDRELKRPIQELSPGCCARLVLAFFVAISANILLLDEPTNHLDIEVNEALREVLSNYSGTVVVISHDRYFLEQINLTDVYVLENNKLFHQNSYRSYVEKAIFQSKRLLRLLKIV</sequence>
<dbReference type="InterPro" id="IPR003439">
    <property type="entry name" value="ABC_transporter-like_ATP-bd"/>
</dbReference>
<comment type="caution">
    <text evidence="4">The sequence shown here is derived from an EMBL/GenBank/DDBJ whole genome shotgun (WGS) entry which is preliminary data.</text>
</comment>
<proteinExistence type="predicted"/>
<dbReference type="AlphaFoldDB" id="A0A2M7RP21"/>
<dbReference type="EMBL" id="PFMI01000007">
    <property type="protein sequence ID" value="PIZ01230.1"/>
    <property type="molecule type" value="Genomic_DNA"/>
</dbReference>
<protein>
    <recommendedName>
        <fullName evidence="3">ABC transporter domain-containing protein</fullName>
    </recommendedName>
</protein>
<dbReference type="InterPro" id="IPR032781">
    <property type="entry name" value="ABC_tran_Xtn"/>
</dbReference>
<evidence type="ECO:0000313" key="4">
    <source>
        <dbReference type="EMBL" id="PIZ01230.1"/>
    </source>
</evidence>
<evidence type="ECO:0000256" key="1">
    <source>
        <dbReference type="ARBA" id="ARBA00022741"/>
    </source>
</evidence>
<dbReference type="PROSITE" id="PS50893">
    <property type="entry name" value="ABC_TRANSPORTER_2"/>
    <property type="match status" value="2"/>
</dbReference>
<organism evidence="4 5">
    <name type="scientific">bacterium (Candidatus Gribaldobacteria) CG_4_10_14_0_8_um_filter_33_9</name>
    <dbReference type="NCBI Taxonomy" id="2014266"/>
    <lineage>
        <taxon>Bacteria</taxon>
        <taxon>Candidatus Gribaldobacteria</taxon>
    </lineage>
</organism>
<dbReference type="SUPFAM" id="SSF52540">
    <property type="entry name" value="P-loop containing nucleoside triphosphate hydrolases"/>
    <property type="match status" value="2"/>
</dbReference>
<dbReference type="Proteomes" id="UP000229371">
    <property type="component" value="Unassembled WGS sequence"/>
</dbReference>
<dbReference type="GO" id="GO:0005524">
    <property type="term" value="F:ATP binding"/>
    <property type="evidence" value="ECO:0007669"/>
    <property type="project" value="UniProtKB-KW"/>
</dbReference>
<keyword evidence="1" id="KW-0547">Nucleotide-binding</keyword>
<dbReference type="PANTHER" id="PTHR42855">
    <property type="entry name" value="ABC TRANSPORTER ATP-BINDING SUBUNIT"/>
    <property type="match status" value="1"/>
</dbReference>
<gene>
    <name evidence="4" type="ORF">COY61_00325</name>
</gene>
<evidence type="ECO:0000313" key="5">
    <source>
        <dbReference type="Proteomes" id="UP000229371"/>
    </source>
</evidence>
<evidence type="ECO:0000259" key="3">
    <source>
        <dbReference type="PROSITE" id="PS50893"/>
    </source>
</evidence>
<dbReference type="SMART" id="SM00382">
    <property type="entry name" value="AAA"/>
    <property type="match status" value="2"/>
</dbReference>